<protein>
    <submittedName>
        <fullName evidence="3">Bacteriophage lambda, GpH, tail tape measure, N-terminal</fullName>
    </submittedName>
</protein>
<dbReference type="EMBL" id="LR797174">
    <property type="protein sequence ID" value="CAB4190986.1"/>
    <property type="molecule type" value="Genomic_DNA"/>
</dbReference>
<reference evidence="3" key="1">
    <citation type="submission" date="2020-04" db="EMBL/GenBank/DDBJ databases">
        <authorList>
            <person name="Chiriac C."/>
            <person name="Salcher M."/>
            <person name="Ghai R."/>
            <person name="Kavagutti S V."/>
        </authorList>
    </citation>
    <scope>NUCLEOTIDE SEQUENCE</scope>
</reference>
<keyword evidence="1" id="KW-1133">Transmembrane helix</keyword>
<proteinExistence type="predicted"/>
<evidence type="ECO:0000313" key="4">
    <source>
        <dbReference type="EMBL" id="CAB4190986.1"/>
    </source>
</evidence>
<evidence type="ECO:0000259" key="2">
    <source>
        <dbReference type="Pfam" id="PF06791"/>
    </source>
</evidence>
<feature type="transmembrane region" description="Helical" evidence="1">
    <location>
        <begin position="352"/>
        <end position="374"/>
    </location>
</feature>
<feature type="domain" description="Bacteriophage tail tape measure N-terminal" evidence="2">
    <location>
        <begin position="58"/>
        <end position="197"/>
    </location>
</feature>
<dbReference type="EMBL" id="LR796291">
    <property type="protein sequence ID" value="CAB4134943.1"/>
    <property type="molecule type" value="Genomic_DNA"/>
</dbReference>
<sequence>MAIVVPIISSFDNKGIQKALKDFKSLEGAGQRGAFSLMGTTKAVNTAGKNFAKLGAIGAGLAGVIGGSLVKAAYESQKVMKQTDAIIKATGGAAGLTTDQIGKLSQKLSLQAGVDDELIQSSLNLLLTFKKVHNEVGVGNDIFNRTAQAVLDMGNVFGSTDRAALQLGKALSDPVKGLTALKKSGIDFTDQQKEQIKTLVASGKSLEAQKLILAEIESQVGGTAKATATGFDRMKVAIGNVQENLGNLLLPTVERLSNAIVDNVLPVLDQFKEIVGEQGIGAGINFLVGSIINGVNNLGAFGKVVIAVTGGIVALNVATGIYKGTMMALNVVTTLGTAAMKTLVEGIGAAKIAMATAGAITAVLVAAGIAYGVYSGRKAEAAKTTKDLTGALLAEKSAQSGLLTELYSSNKTARDFINTQNALGLSTDSLTQYVQTGKGDVSKYTEAWKKADASANGIQPTLIAFRNILGLSSETSLVYVAQIRNMVEQLEKMKGKQTELNAIQELTNKLTGTTNKETTDLTPKIDTVAKVIETAAQRFEKFNTALFGAANSNKSFTAAVKASKDAQTDLATATQNVVTAQTKLNQIAAGYGVGSVQASDARKELTQAERDAERAGYALETANFAVKDAQDALTEAQATGDPTKIRQAQIDLAEAQLSVKDAIDAVKTSTDNVAAAQKTLNEIVNGASTESQTYKDALIDLQKAQKDEVDAIDNLSDAKLRELEATKALAKANLLLKMTKGKLTSKQMKAAMKSIDELKVAAVVPQPTSVSSGSVSSTGAGIDFSGLDFSGFNFGGLATLASGGIVTKPTLALIGEGGESEAVIPLSKMGGMGGDVYNITINSKIADQGLPDLLVAELRKFNRRSGAIDIQVA</sequence>
<dbReference type="InterPro" id="IPR009628">
    <property type="entry name" value="Phage_tape_measure_N"/>
</dbReference>
<dbReference type="Gene3D" id="1.10.601.10">
    <property type="entry name" value="RNA Polymerase Primary Sigma Factor"/>
    <property type="match status" value="1"/>
</dbReference>
<name>A0A6J5LNS9_9CAUD</name>
<keyword evidence="1" id="KW-0472">Membrane</keyword>
<evidence type="ECO:0000313" key="3">
    <source>
        <dbReference type="EMBL" id="CAB4134943.1"/>
    </source>
</evidence>
<gene>
    <name evidence="4" type="ORF">UFOVP1226_10</name>
    <name evidence="3" type="ORF">UFOVP278_32</name>
</gene>
<evidence type="ECO:0000256" key="1">
    <source>
        <dbReference type="SAM" id="Phobius"/>
    </source>
</evidence>
<accession>A0A6J5LNS9</accession>
<keyword evidence="1" id="KW-0812">Transmembrane</keyword>
<dbReference type="Pfam" id="PF06791">
    <property type="entry name" value="TMP_2"/>
    <property type="match status" value="1"/>
</dbReference>
<organism evidence="3">
    <name type="scientific">uncultured Caudovirales phage</name>
    <dbReference type="NCBI Taxonomy" id="2100421"/>
    <lineage>
        <taxon>Viruses</taxon>
        <taxon>Duplodnaviria</taxon>
        <taxon>Heunggongvirae</taxon>
        <taxon>Uroviricota</taxon>
        <taxon>Caudoviricetes</taxon>
        <taxon>Peduoviridae</taxon>
        <taxon>Maltschvirus</taxon>
        <taxon>Maltschvirus maltsch</taxon>
    </lineage>
</organism>